<dbReference type="GO" id="GO:0005507">
    <property type="term" value="F:copper ion binding"/>
    <property type="evidence" value="ECO:0007669"/>
    <property type="project" value="InterPro"/>
</dbReference>
<name>A0A1F5UYS9_FRAXR</name>
<dbReference type="Proteomes" id="UP000179157">
    <property type="component" value="Unassembled WGS sequence"/>
</dbReference>
<dbReference type="GO" id="GO:0016020">
    <property type="term" value="C:membrane"/>
    <property type="evidence" value="ECO:0007669"/>
    <property type="project" value="InterPro"/>
</dbReference>
<dbReference type="EMBL" id="MFGX01000038">
    <property type="protein sequence ID" value="OGF56313.1"/>
    <property type="molecule type" value="Genomic_DNA"/>
</dbReference>
<feature type="domain" description="Cytochrome oxidase subunit II copper A binding" evidence="1">
    <location>
        <begin position="33"/>
        <end position="142"/>
    </location>
</feature>
<dbReference type="Gene3D" id="2.60.40.420">
    <property type="entry name" value="Cupredoxins - blue copper proteins"/>
    <property type="match status" value="1"/>
</dbReference>
<dbReference type="AlphaFoldDB" id="A0A1F5UYS9"/>
<gene>
    <name evidence="2" type="ORF">A2Z21_03970</name>
</gene>
<comment type="caution">
    <text evidence="2">The sequence shown here is derived from an EMBL/GenBank/DDBJ whole genome shotgun (WGS) entry which is preliminary data.</text>
</comment>
<evidence type="ECO:0000313" key="2">
    <source>
        <dbReference type="EMBL" id="OGF56313.1"/>
    </source>
</evidence>
<dbReference type="InterPro" id="IPR008972">
    <property type="entry name" value="Cupredoxin"/>
</dbReference>
<accession>A0A1F5UYS9</accession>
<dbReference type="PROSITE" id="PS50857">
    <property type="entry name" value="COX2_CUA"/>
    <property type="match status" value="1"/>
</dbReference>
<proteinExistence type="predicted"/>
<reference evidence="2 3" key="1">
    <citation type="journal article" date="2016" name="Nat. Commun.">
        <title>Thousands of microbial genomes shed light on interconnected biogeochemical processes in an aquifer system.</title>
        <authorList>
            <person name="Anantharaman K."/>
            <person name="Brown C.T."/>
            <person name="Hug L.A."/>
            <person name="Sharon I."/>
            <person name="Castelle C.J."/>
            <person name="Probst A.J."/>
            <person name="Thomas B.C."/>
            <person name="Singh A."/>
            <person name="Wilkins M.J."/>
            <person name="Karaoz U."/>
            <person name="Brodie E.L."/>
            <person name="Williams K.H."/>
            <person name="Hubbard S.S."/>
            <person name="Banfield J.F."/>
        </authorList>
    </citation>
    <scope>NUCLEOTIDE SEQUENCE [LARGE SCALE GENOMIC DNA]</scope>
    <source>
        <strain evidence="3">RBG_16_55_9</strain>
    </source>
</reference>
<dbReference type="SUPFAM" id="SSF49503">
    <property type="entry name" value="Cupredoxins"/>
    <property type="match status" value="1"/>
</dbReference>
<dbReference type="InterPro" id="IPR002429">
    <property type="entry name" value="CcO_II-like_C"/>
</dbReference>
<organism evidence="2 3">
    <name type="scientific">Fraserbacteria sp. (strain RBG_16_55_9)</name>
    <dbReference type="NCBI Taxonomy" id="1817864"/>
    <lineage>
        <taxon>Bacteria</taxon>
        <taxon>Candidatus Fraseribacteriota</taxon>
    </lineage>
</organism>
<protein>
    <recommendedName>
        <fullName evidence="1">Cytochrome oxidase subunit II copper A binding domain-containing protein</fullName>
    </recommendedName>
</protein>
<dbReference type="InterPro" id="IPR028096">
    <property type="entry name" value="EfeO_Cupredoxin"/>
</dbReference>
<dbReference type="Pfam" id="PF13473">
    <property type="entry name" value="Cupredoxin_1"/>
    <property type="match status" value="1"/>
</dbReference>
<dbReference type="STRING" id="1817864.A2Z21_03970"/>
<dbReference type="GO" id="GO:0004129">
    <property type="term" value="F:cytochrome-c oxidase activity"/>
    <property type="evidence" value="ECO:0007669"/>
    <property type="project" value="InterPro"/>
</dbReference>
<evidence type="ECO:0000313" key="3">
    <source>
        <dbReference type="Proteomes" id="UP000179157"/>
    </source>
</evidence>
<sequence>MSSQTVLLAMLAAIVGGLALWSVLGPQAPVSRITATNVEFQMVTGEWKYQSPDGQQVIESYRWDPATLIVPRGSRVTLKIYGVNGSLHTLSIEAFQVKAEVKRGEITTVQFVAAQAGIFPIVCLNHPDFEHKGPMIGYLVVQ</sequence>
<evidence type="ECO:0000259" key="1">
    <source>
        <dbReference type="PROSITE" id="PS50857"/>
    </source>
</evidence>